<feature type="domain" description="Protein kinase" evidence="8">
    <location>
        <begin position="91"/>
        <end position="377"/>
    </location>
</feature>
<evidence type="ECO:0000256" key="6">
    <source>
        <dbReference type="PROSITE-ProRule" id="PRU10141"/>
    </source>
</evidence>
<comment type="caution">
    <text evidence="9">The sequence shown here is derived from an EMBL/GenBank/DDBJ whole genome shotgun (WGS) entry which is preliminary data.</text>
</comment>
<evidence type="ECO:0000259" key="8">
    <source>
        <dbReference type="PROSITE" id="PS50011"/>
    </source>
</evidence>
<dbReference type="InterPro" id="IPR011009">
    <property type="entry name" value="Kinase-like_dom_sf"/>
</dbReference>
<feature type="binding site" evidence="6">
    <location>
        <position position="123"/>
    </location>
    <ligand>
        <name>ATP</name>
        <dbReference type="ChEBI" id="CHEBI:30616"/>
    </ligand>
</feature>
<reference evidence="10" key="1">
    <citation type="journal article" date="2017" name="bioRxiv">
        <title>Comparative analysis of the genomes of Stylophora pistillata and Acropora digitifera provides evidence for extensive differences between species of corals.</title>
        <authorList>
            <person name="Voolstra C.R."/>
            <person name="Li Y."/>
            <person name="Liew Y.J."/>
            <person name="Baumgarten S."/>
            <person name="Zoccola D."/>
            <person name="Flot J.-F."/>
            <person name="Tambutte S."/>
            <person name="Allemand D."/>
            <person name="Aranda M."/>
        </authorList>
    </citation>
    <scope>NUCLEOTIDE SEQUENCE [LARGE SCALE GENOMIC DNA]</scope>
</reference>
<dbReference type="PROSITE" id="PS00108">
    <property type="entry name" value="PROTEIN_KINASE_ST"/>
    <property type="match status" value="1"/>
</dbReference>
<sequence>MPRYRMRTRYPSMSAAENGEVPGEFICMDTSGLTGKRKDRRSIGTCSVREGKKSREVALLTRRKVALFLLKDFFAAGGDVSITLPSEKVTIARSNLIGRGSTSRVYKGEYKEEQLIKHVVAIKEFVAPLTRKSHRKLDHEAKVLTKLSHPNVLRFFGRVNGSSSLVSKYLGKVIYNAKGETIEVNNVRQLLDEQVEEVPWAVRLHMALEAAKGLSYLHEAGCVHCDFKSSNVFIGGDAEKMEVKIGDFGESILDAKEVITTQMSSQELSRGGGTMPFVAFEILKGGKPSTLSDIYSFGMFLVELLVPSWSNPWDGVCRPMLIPSKVLANERPTLPSYLDGLLPDILDSYTDLIKKCWVQNPKERPSSLAIVRELESIRTRISSPKITDPKVSSNSLAEDVKFRFPENTDDVQHHILNLSIHQGSVMETFGEITASCAREGTEFDSDLTADISAKLQMLDGSRINPNSAENFTIVDTHCVPKSVGGNENAAVVQINHTSVEKAVSHLAKWMEMRLENSGVGNVQNCMDTLLHPSNSEIGPELTDTYLRLEDEKENESLCNALEDSISEMESSVTNMENDCERFVPCDNQKIEEDTKDASEEGEPWRNKHYLLKIREQLAKSTNWFAVKEKSAYEYPGFDVPSDRIGHCPDPKKTGIGSCQRPHFMWHDCQLTKRGTSTKKVHLKIDNVNTEKGHGIGFIPAEKSPAASNPSRNRRERQMVLEGRSRLNPNIIPLVQVLEFEDFRKEYENRHDSVDEEFLVKLNGKMGKYQMEGREYLLSPSRNFAFFLAPYQAELLKDSKDLYVDITYTNNSGFPYLLNMVAFNEITLNYNEVARVLLNKQDGDAYATAISEVFGHVTKIHPSFKNGHNLRQVMVDFDQAEYNGFERSMGMEVTEKIMRGCMVHWKTSVNRVSDIVTKSKEEYSILRYLGHAIQDVDQQADVRLAFDGLCGKKSVIHAKHLLSPQLAAISNQINNCHWSKSAHWVKWWSSDRILNMFCKAFTLRDTQDWESTANINNLVESLNRQSIGEGCSNISVLMKNIYLHTYTYINFISPRILD</sequence>
<keyword evidence="4 9" id="KW-0418">Kinase</keyword>
<proteinExistence type="predicted"/>
<evidence type="ECO:0000313" key="10">
    <source>
        <dbReference type="Proteomes" id="UP000225706"/>
    </source>
</evidence>
<evidence type="ECO:0000256" key="5">
    <source>
        <dbReference type="ARBA" id="ARBA00022840"/>
    </source>
</evidence>
<dbReference type="PANTHER" id="PTHR44329:SF288">
    <property type="entry name" value="MITOGEN-ACTIVATED PROTEIN KINASE KINASE KINASE 20"/>
    <property type="match status" value="1"/>
</dbReference>
<evidence type="ECO:0000256" key="4">
    <source>
        <dbReference type="ARBA" id="ARBA00022777"/>
    </source>
</evidence>
<gene>
    <name evidence="9" type="primary">shkC</name>
    <name evidence="9" type="ORF">AWC38_SpisGene11089</name>
</gene>
<dbReference type="Pfam" id="PF07714">
    <property type="entry name" value="PK_Tyr_Ser-Thr"/>
    <property type="match status" value="1"/>
</dbReference>
<keyword evidence="5 6" id="KW-0067">ATP-binding</keyword>
<evidence type="ECO:0000256" key="3">
    <source>
        <dbReference type="ARBA" id="ARBA00022741"/>
    </source>
</evidence>
<evidence type="ECO:0000256" key="1">
    <source>
        <dbReference type="ARBA" id="ARBA00022527"/>
    </source>
</evidence>
<dbReference type="InterPro" id="IPR000719">
    <property type="entry name" value="Prot_kinase_dom"/>
</dbReference>
<dbReference type="EMBL" id="LSMT01000180">
    <property type="protein sequence ID" value="PFX24310.1"/>
    <property type="molecule type" value="Genomic_DNA"/>
</dbReference>
<dbReference type="PROSITE" id="PS00107">
    <property type="entry name" value="PROTEIN_KINASE_ATP"/>
    <property type="match status" value="1"/>
</dbReference>
<feature type="region of interest" description="Disordered" evidence="7">
    <location>
        <begin position="695"/>
        <end position="714"/>
    </location>
</feature>
<dbReference type="GO" id="GO:0005524">
    <property type="term" value="F:ATP binding"/>
    <property type="evidence" value="ECO:0007669"/>
    <property type="project" value="UniProtKB-UniRule"/>
</dbReference>
<keyword evidence="3 6" id="KW-0547">Nucleotide-binding</keyword>
<protein>
    <submittedName>
        <fullName evidence="9">Dual specificity protein kinase shkC</fullName>
    </submittedName>
</protein>
<dbReference type="SUPFAM" id="SSF56112">
    <property type="entry name" value="Protein kinase-like (PK-like)"/>
    <property type="match status" value="1"/>
</dbReference>
<dbReference type="PANTHER" id="PTHR44329">
    <property type="entry name" value="SERINE/THREONINE-PROTEIN KINASE TNNI3K-RELATED"/>
    <property type="match status" value="1"/>
</dbReference>
<evidence type="ECO:0000313" key="9">
    <source>
        <dbReference type="EMBL" id="PFX24310.1"/>
    </source>
</evidence>
<dbReference type="InterPro" id="IPR001245">
    <property type="entry name" value="Ser-Thr/Tyr_kinase_cat_dom"/>
</dbReference>
<organism evidence="9 10">
    <name type="scientific">Stylophora pistillata</name>
    <name type="common">Smooth cauliflower coral</name>
    <dbReference type="NCBI Taxonomy" id="50429"/>
    <lineage>
        <taxon>Eukaryota</taxon>
        <taxon>Metazoa</taxon>
        <taxon>Cnidaria</taxon>
        <taxon>Anthozoa</taxon>
        <taxon>Hexacorallia</taxon>
        <taxon>Scleractinia</taxon>
        <taxon>Astrocoeniina</taxon>
        <taxon>Pocilloporidae</taxon>
        <taxon>Stylophora</taxon>
    </lineage>
</organism>
<accession>A0A2B4S672</accession>
<keyword evidence="10" id="KW-1185">Reference proteome</keyword>
<dbReference type="InterPro" id="IPR017441">
    <property type="entry name" value="Protein_kinase_ATP_BS"/>
</dbReference>
<dbReference type="Proteomes" id="UP000225706">
    <property type="component" value="Unassembled WGS sequence"/>
</dbReference>
<evidence type="ECO:0000256" key="2">
    <source>
        <dbReference type="ARBA" id="ARBA00022679"/>
    </source>
</evidence>
<name>A0A2B4S672_STYPI</name>
<dbReference type="AlphaFoldDB" id="A0A2B4S672"/>
<dbReference type="OrthoDB" id="4062651at2759"/>
<keyword evidence="1" id="KW-0723">Serine/threonine-protein kinase</keyword>
<dbReference type="GO" id="GO:0004674">
    <property type="term" value="F:protein serine/threonine kinase activity"/>
    <property type="evidence" value="ECO:0007669"/>
    <property type="project" value="UniProtKB-KW"/>
</dbReference>
<dbReference type="PROSITE" id="PS50011">
    <property type="entry name" value="PROTEIN_KINASE_DOM"/>
    <property type="match status" value="1"/>
</dbReference>
<dbReference type="InterPro" id="IPR051681">
    <property type="entry name" value="Ser/Thr_Kinases-Pseudokinases"/>
</dbReference>
<evidence type="ECO:0000256" key="7">
    <source>
        <dbReference type="SAM" id="MobiDB-lite"/>
    </source>
</evidence>
<keyword evidence="2" id="KW-0808">Transferase</keyword>
<dbReference type="Gene3D" id="1.10.510.10">
    <property type="entry name" value="Transferase(Phosphotransferase) domain 1"/>
    <property type="match status" value="1"/>
</dbReference>
<dbReference type="InterPro" id="IPR008271">
    <property type="entry name" value="Ser/Thr_kinase_AS"/>
</dbReference>